<evidence type="ECO:0000256" key="13">
    <source>
        <dbReference type="ARBA" id="ARBA00022842"/>
    </source>
</evidence>
<evidence type="ECO:0000256" key="35">
    <source>
        <dbReference type="ARBA" id="ARBA00049104"/>
    </source>
</evidence>
<evidence type="ECO:0000256" key="12">
    <source>
        <dbReference type="ARBA" id="ARBA00022840"/>
    </source>
</evidence>
<evidence type="ECO:0000256" key="31">
    <source>
        <dbReference type="ARBA" id="ARBA00048279"/>
    </source>
</evidence>
<evidence type="ECO:0000256" key="30">
    <source>
        <dbReference type="ARBA" id="ARBA00048153"/>
    </source>
</evidence>
<evidence type="ECO:0000256" key="1">
    <source>
        <dbReference type="ARBA" id="ARBA00001913"/>
    </source>
</evidence>
<dbReference type="GO" id="GO:0005524">
    <property type="term" value="F:ATP binding"/>
    <property type="evidence" value="ECO:0007669"/>
    <property type="project" value="UniProtKB-KW"/>
</dbReference>
<comment type="catalytic activity">
    <reaction evidence="34">
        <text>a ribonucleoside 5'-diphosphate + H2O = a ribonucleoside 5'-phosphate + phosphate + H(+)</text>
        <dbReference type="Rhea" id="RHEA:36799"/>
        <dbReference type="ChEBI" id="CHEBI:15377"/>
        <dbReference type="ChEBI" id="CHEBI:15378"/>
        <dbReference type="ChEBI" id="CHEBI:43474"/>
        <dbReference type="ChEBI" id="CHEBI:57930"/>
        <dbReference type="ChEBI" id="CHEBI:58043"/>
    </reaction>
    <physiologicalReaction direction="left-to-right" evidence="34">
        <dbReference type="Rhea" id="RHEA:36800"/>
    </physiologicalReaction>
</comment>
<comment type="catalytic activity">
    <reaction evidence="27">
        <text>ITP + 2 H2O = IMP + 2 phosphate + 2 H(+)</text>
        <dbReference type="Rhea" id="RHEA:77735"/>
        <dbReference type="ChEBI" id="CHEBI:15377"/>
        <dbReference type="ChEBI" id="CHEBI:15378"/>
        <dbReference type="ChEBI" id="CHEBI:43474"/>
        <dbReference type="ChEBI" id="CHEBI:58053"/>
        <dbReference type="ChEBI" id="CHEBI:61402"/>
    </reaction>
    <physiologicalReaction direction="left-to-right" evidence="27">
        <dbReference type="Rhea" id="RHEA:77736"/>
    </physiologicalReaction>
</comment>
<keyword evidence="8 46" id="KW-0812">Transmembrane</keyword>
<dbReference type="Gene3D" id="3.30.420.40">
    <property type="match status" value="1"/>
</dbReference>
<evidence type="ECO:0000256" key="38">
    <source>
        <dbReference type="ARBA" id="ARBA00049315"/>
    </source>
</evidence>
<evidence type="ECO:0000256" key="4">
    <source>
        <dbReference type="ARBA" id="ARBA00004345"/>
    </source>
</evidence>
<feature type="transmembrane region" description="Helical" evidence="46">
    <location>
        <begin position="16"/>
        <end position="37"/>
    </location>
</feature>
<organism evidence="47">
    <name type="scientific">Torpedo marmorata</name>
    <name type="common">Marbled electric ray</name>
    <dbReference type="NCBI Taxonomy" id="7788"/>
    <lineage>
        <taxon>Eukaryota</taxon>
        <taxon>Metazoa</taxon>
        <taxon>Chordata</taxon>
        <taxon>Craniata</taxon>
        <taxon>Vertebrata</taxon>
        <taxon>Chondrichthyes</taxon>
        <taxon>Elasmobranchii</taxon>
        <taxon>Batoidea</taxon>
        <taxon>Torpediniformes</taxon>
        <taxon>Torpedinidae</taxon>
        <taxon>Torpedo</taxon>
    </lineage>
</organism>
<evidence type="ECO:0000256" key="26">
    <source>
        <dbReference type="ARBA" id="ARBA00047358"/>
    </source>
</evidence>
<comment type="catalytic activity">
    <reaction evidence="37">
        <text>ITP + H2O = IDP + phosphate + H(+)</text>
        <dbReference type="Rhea" id="RHEA:28330"/>
        <dbReference type="ChEBI" id="CHEBI:15377"/>
        <dbReference type="ChEBI" id="CHEBI:15378"/>
        <dbReference type="ChEBI" id="CHEBI:43474"/>
        <dbReference type="ChEBI" id="CHEBI:58280"/>
        <dbReference type="ChEBI" id="CHEBI:61402"/>
    </reaction>
    <physiologicalReaction direction="left-to-right" evidence="37">
        <dbReference type="Rhea" id="RHEA:28331"/>
    </physiologicalReaction>
</comment>
<evidence type="ECO:0000256" key="36">
    <source>
        <dbReference type="ARBA" id="ARBA00049117"/>
    </source>
</evidence>
<evidence type="ECO:0000256" key="28">
    <source>
        <dbReference type="ARBA" id="ARBA00047940"/>
    </source>
</evidence>
<evidence type="ECO:0000256" key="2">
    <source>
        <dbReference type="ARBA" id="ARBA00001946"/>
    </source>
</evidence>
<evidence type="ECO:0000256" key="16">
    <source>
        <dbReference type="ARBA" id="ARBA00023157"/>
    </source>
</evidence>
<evidence type="ECO:0000256" key="18">
    <source>
        <dbReference type="ARBA" id="ARBA00039600"/>
    </source>
</evidence>
<evidence type="ECO:0000256" key="3">
    <source>
        <dbReference type="ARBA" id="ARBA00004141"/>
    </source>
</evidence>
<evidence type="ECO:0000256" key="34">
    <source>
        <dbReference type="ARBA" id="ARBA00048790"/>
    </source>
</evidence>
<keyword evidence="10 45" id="KW-0378">Hydrolase</keyword>
<keyword evidence="15 46" id="KW-0472">Membrane</keyword>
<keyword evidence="17" id="KW-0325">Glycoprotein</keyword>
<reference evidence="47" key="2">
    <citation type="submission" date="2006-06" db="EMBL/GenBank/DDBJ databases">
        <title>Cloning, molecular characterization and expression of ecto-nucleoside triphosphate diphosphohydrolase-1 from Torpedo electric organ.</title>
        <authorList>
            <person name="Martin-Satue M."/>
            <person name="Torrejon-Escribano B."/>
            <person name="Felipe A."/>
            <person name="Gomez de Aranda I."/>
            <person name="Elias M."/>
            <person name="Marsal J."/>
            <person name="Blasi J.M.V."/>
            <person name="Solsona C."/>
        </authorList>
    </citation>
    <scope>NUCLEOTIDE SEQUENCE</scope>
    <source>
        <tissue evidence="47">Electric organ</tissue>
    </source>
</reference>
<comment type="catalytic activity">
    <reaction evidence="29">
        <text>CDP + H2O = CMP + phosphate + H(+)</text>
        <dbReference type="Rhea" id="RHEA:64880"/>
        <dbReference type="ChEBI" id="CHEBI:15377"/>
        <dbReference type="ChEBI" id="CHEBI:15378"/>
        <dbReference type="ChEBI" id="CHEBI:43474"/>
        <dbReference type="ChEBI" id="CHEBI:58069"/>
        <dbReference type="ChEBI" id="CHEBI:60377"/>
    </reaction>
    <physiologicalReaction direction="left-to-right" evidence="29">
        <dbReference type="Rhea" id="RHEA:64881"/>
    </physiologicalReaction>
</comment>
<dbReference type="PROSITE" id="PS01238">
    <property type="entry name" value="GDA1_CD39_NTPASE"/>
    <property type="match status" value="1"/>
</dbReference>
<dbReference type="FunFam" id="3.30.420.40:FF:000068">
    <property type="entry name" value="Ectonucleoside triphosphate diphosphohydrolase 1"/>
    <property type="match status" value="1"/>
</dbReference>
<evidence type="ECO:0000256" key="8">
    <source>
        <dbReference type="ARBA" id="ARBA00022692"/>
    </source>
</evidence>
<evidence type="ECO:0000256" key="44">
    <source>
        <dbReference type="PIRSR" id="PIRSR600407-2"/>
    </source>
</evidence>
<comment type="catalytic activity">
    <reaction evidence="39">
        <text>GTP + 2 H2O = GMP + 2 phosphate + 2 H(+)</text>
        <dbReference type="Rhea" id="RHEA:64904"/>
        <dbReference type="ChEBI" id="CHEBI:15377"/>
        <dbReference type="ChEBI" id="CHEBI:15378"/>
        <dbReference type="ChEBI" id="CHEBI:37565"/>
        <dbReference type="ChEBI" id="CHEBI:43474"/>
        <dbReference type="ChEBI" id="CHEBI:58115"/>
    </reaction>
    <physiologicalReaction direction="left-to-right" evidence="39">
        <dbReference type="Rhea" id="RHEA:64905"/>
    </physiologicalReaction>
</comment>
<evidence type="ECO:0000256" key="46">
    <source>
        <dbReference type="SAM" id="Phobius"/>
    </source>
</evidence>
<evidence type="ECO:0000256" key="33">
    <source>
        <dbReference type="ARBA" id="ARBA00048778"/>
    </source>
</evidence>
<evidence type="ECO:0000256" key="19">
    <source>
        <dbReference type="ARBA" id="ARBA00041335"/>
    </source>
</evidence>
<comment type="catalytic activity">
    <reaction evidence="31">
        <text>IDP + H2O = IMP + phosphate + H(+)</text>
        <dbReference type="Rhea" id="RHEA:35207"/>
        <dbReference type="ChEBI" id="CHEBI:15377"/>
        <dbReference type="ChEBI" id="CHEBI:15378"/>
        <dbReference type="ChEBI" id="CHEBI:43474"/>
        <dbReference type="ChEBI" id="CHEBI:58053"/>
        <dbReference type="ChEBI" id="CHEBI:58280"/>
    </reaction>
    <physiologicalReaction direction="left-to-right" evidence="31">
        <dbReference type="Rhea" id="RHEA:35208"/>
    </physiologicalReaction>
</comment>
<evidence type="ECO:0000256" key="7">
    <source>
        <dbReference type="ARBA" id="ARBA00012148"/>
    </source>
</evidence>
<dbReference type="PANTHER" id="PTHR11782:SF32">
    <property type="entry name" value="ECTONUCLEOSIDE TRIPHOSPHATE DIPHOSPHOHYDROLASE 1"/>
    <property type="match status" value="1"/>
</dbReference>
<dbReference type="GO" id="GO:0005901">
    <property type="term" value="C:caveola"/>
    <property type="evidence" value="ECO:0007669"/>
    <property type="project" value="UniProtKB-SubCell"/>
</dbReference>
<evidence type="ECO:0000256" key="43">
    <source>
        <dbReference type="PIRSR" id="PIRSR600407-1"/>
    </source>
</evidence>
<evidence type="ECO:0000256" key="39">
    <source>
        <dbReference type="ARBA" id="ARBA00049333"/>
    </source>
</evidence>
<evidence type="ECO:0000256" key="37">
    <source>
        <dbReference type="ARBA" id="ARBA00049189"/>
    </source>
</evidence>
<comment type="catalytic activity">
    <reaction evidence="25">
        <text>a ribonucleoside 5'-triphosphate + 2 H2O = a ribonucleoside 5'-phosphate + 2 phosphate + 2 H(+)</text>
        <dbReference type="Rhea" id="RHEA:36795"/>
        <dbReference type="ChEBI" id="CHEBI:15377"/>
        <dbReference type="ChEBI" id="CHEBI:15378"/>
        <dbReference type="ChEBI" id="CHEBI:43474"/>
        <dbReference type="ChEBI" id="CHEBI:58043"/>
        <dbReference type="ChEBI" id="CHEBI:61557"/>
        <dbReference type="EC" id="3.6.1.5"/>
    </reaction>
    <physiologicalReaction direction="left-to-right" evidence="25">
        <dbReference type="Rhea" id="RHEA:36796"/>
    </physiologicalReaction>
</comment>
<comment type="subcellular location">
    <subcellularLocation>
        <location evidence="4">Membrane</location>
        <location evidence="4">Caveola</location>
    </subcellularLocation>
    <subcellularLocation>
        <location evidence="3">Membrane</location>
        <topology evidence="3">Multi-pass membrane protein</topology>
    </subcellularLocation>
</comment>
<comment type="similarity">
    <text evidence="5 45">Belongs to the GDA1/CD39 NTPase family.</text>
</comment>
<evidence type="ECO:0000256" key="22">
    <source>
        <dbReference type="ARBA" id="ARBA00044280"/>
    </source>
</evidence>
<comment type="catalytic activity">
    <reaction evidence="35">
        <text>CTP + H2O = CDP + phosphate + H(+)</text>
        <dbReference type="Rhea" id="RHEA:29387"/>
        <dbReference type="ChEBI" id="CHEBI:15377"/>
        <dbReference type="ChEBI" id="CHEBI:15378"/>
        <dbReference type="ChEBI" id="CHEBI:37563"/>
        <dbReference type="ChEBI" id="CHEBI:43474"/>
        <dbReference type="ChEBI" id="CHEBI:58069"/>
    </reaction>
    <physiologicalReaction direction="left-to-right" evidence="35">
        <dbReference type="Rhea" id="RHEA:29388"/>
    </physiologicalReaction>
</comment>
<feature type="binding site" evidence="44">
    <location>
        <begin position="207"/>
        <end position="211"/>
    </location>
    <ligand>
        <name>ATP</name>
        <dbReference type="ChEBI" id="CHEBI:30616"/>
    </ligand>
</feature>
<comment type="catalytic activity">
    <reaction evidence="33">
        <text>ATP + H2O = ADP + phosphate + H(+)</text>
        <dbReference type="Rhea" id="RHEA:13065"/>
        <dbReference type="ChEBI" id="CHEBI:15377"/>
        <dbReference type="ChEBI" id="CHEBI:15378"/>
        <dbReference type="ChEBI" id="CHEBI:30616"/>
        <dbReference type="ChEBI" id="CHEBI:43474"/>
        <dbReference type="ChEBI" id="CHEBI:456216"/>
    </reaction>
    <physiologicalReaction direction="left-to-right" evidence="33">
        <dbReference type="Rhea" id="RHEA:13066"/>
    </physiologicalReaction>
</comment>
<evidence type="ECO:0000256" key="32">
    <source>
        <dbReference type="ARBA" id="ARBA00048517"/>
    </source>
</evidence>
<evidence type="ECO:0000256" key="42">
    <source>
        <dbReference type="ARBA" id="ARBA00049526"/>
    </source>
</evidence>
<comment type="cofactor">
    <cofactor evidence="2">
        <name>Mg(2+)</name>
        <dbReference type="ChEBI" id="CHEBI:18420"/>
    </cofactor>
</comment>
<dbReference type="PANTHER" id="PTHR11782">
    <property type="entry name" value="ADENOSINE/GUANOSINE DIPHOSPHATASE"/>
    <property type="match status" value="1"/>
</dbReference>
<evidence type="ECO:0000256" key="24">
    <source>
        <dbReference type="ARBA" id="ARBA00045877"/>
    </source>
</evidence>
<dbReference type="EC" id="3.6.1.5" evidence="7"/>
<comment type="catalytic activity">
    <reaction evidence="26">
        <text>UTP + H2O = UDP + phosphate + H(+)</text>
        <dbReference type="Rhea" id="RHEA:64900"/>
        <dbReference type="ChEBI" id="CHEBI:15377"/>
        <dbReference type="ChEBI" id="CHEBI:15378"/>
        <dbReference type="ChEBI" id="CHEBI:43474"/>
        <dbReference type="ChEBI" id="CHEBI:46398"/>
        <dbReference type="ChEBI" id="CHEBI:58223"/>
    </reaction>
    <physiologicalReaction direction="left-to-right" evidence="26">
        <dbReference type="Rhea" id="RHEA:64901"/>
    </physiologicalReaction>
</comment>
<evidence type="ECO:0000256" key="41">
    <source>
        <dbReference type="ARBA" id="ARBA00049502"/>
    </source>
</evidence>
<comment type="function">
    <text evidence="24">Catalyzes the hydrolysis of both di- and triphosphate nucleotides (NDPs and NTPs) and hydrolyze NTPs to nucleotide monophosphates (NMPs) in two distinct successive phosphate-releasing steps, with NDPs as intermediates and participates in the regulation of extracellular levels of nucleotides. By hydrolyzing proinflammatory ATP and platelet-activating ADP to AMP, it blocks platelet aggregation and supports blood flow.</text>
</comment>
<dbReference type="GO" id="GO:0004382">
    <property type="term" value="F:GDP phosphatase activity"/>
    <property type="evidence" value="ECO:0007669"/>
    <property type="project" value="TreeGrafter"/>
</dbReference>
<comment type="catalytic activity">
    <reaction evidence="32">
        <text>ATP + 2 H2O = AMP + 2 phosphate + 2 H(+)</text>
        <dbReference type="Rhea" id="RHEA:20988"/>
        <dbReference type="ChEBI" id="CHEBI:15377"/>
        <dbReference type="ChEBI" id="CHEBI:15378"/>
        <dbReference type="ChEBI" id="CHEBI:30616"/>
        <dbReference type="ChEBI" id="CHEBI:43474"/>
        <dbReference type="ChEBI" id="CHEBI:456215"/>
    </reaction>
    <physiologicalReaction direction="left-to-right" evidence="32">
        <dbReference type="Rhea" id="RHEA:20989"/>
    </physiologicalReaction>
</comment>
<keyword evidence="14 46" id="KW-1133">Transmembrane helix</keyword>
<reference evidence="47" key="1">
    <citation type="journal article" date="2004" name="Neurochem. Res.">
        <title>Gadolinium inhibition of ecto-nucleoside triphosphate diphosphohydrolase activity in Torpedo electric organ.</title>
        <authorList>
            <person name="Escalada A."/>
            <person name="Navarro P."/>
            <person name="Ros E."/>
            <person name="Aleu J."/>
            <person name="Solsona C."/>
            <person name="Martin-Satue M."/>
        </authorList>
    </citation>
    <scope>NUCLEOTIDE SEQUENCE</scope>
    <source>
        <tissue evidence="47">Electric organ</tissue>
    </source>
</reference>
<evidence type="ECO:0000256" key="9">
    <source>
        <dbReference type="ARBA" id="ARBA00022741"/>
    </source>
</evidence>
<evidence type="ECO:0000256" key="15">
    <source>
        <dbReference type="ARBA" id="ARBA00023136"/>
    </source>
</evidence>
<dbReference type="AlphaFoldDB" id="Q8UVX9"/>
<dbReference type="InterPro" id="IPR000407">
    <property type="entry name" value="GDA1_CD39_NTPase"/>
</dbReference>
<comment type="catalytic activity">
    <reaction evidence="41">
        <text>UDP + H2O = UMP + phosphate + H(+)</text>
        <dbReference type="Rhea" id="RHEA:64876"/>
        <dbReference type="ChEBI" id="CHEBI:15377"/>
        <dbReference type="ChEBI" id="CHEBI:15378"/>
        <dbReference type="ChEBI" id="CHEBI:43474"/>
        <dbReference type="ChEBI" id="CHEBI:57865"/>
        <dbReference type="ChEBI" id="CHEBI:58223"/>
    </reaction>
    <physiologicalReaction direction="left-to-right" evidence="41">
        <dbReference type="Rhea" id="RHEA:64877"/>
    </physiologicalReaction>
</comment>
<evidence type="ECO:0000256" key="40">
    <source>
        <dbReference type="ARBA" id="ARBA00049373"/>
    </source>
</evidence>
<evidence type="ECO:0000256" key="25">
    <source>
        <dbReference type="ARBA" id="ARBA00047297"/>
    </source>
</evidence>
<evidence type="ECO:0000256" key="23">
    <source>
        <dbReference type="ARBA" id="ARBA00044314"/>
    </source>
</evidence>
<evidence type="ECO:0000256" key="29">
    <source>
        <dbReference type="ARBA" id="ARBA00048136"/>
    </source>
</evidence>
<proteinExistence type="evidence at transcript level"/>
<comment type="catalytic activity">
    <reaction evidence="42">
        <text>ADP + H2O = AMP + phosphate + H(+)</text>
        <dbReference type="Rhea" id="RHEA:61436"/>
        <dbReference type="ChEBI" id="CHEBI:15377"/>
        <dbReference type="ChEBI" id="CHEBI:15378"/>
        <dbReference type="ChEBI" id="CHEBI:43474"/>
        <dbReference type="ChEBI" id="CHEBI:456215"/>
        <dbReference type="ChEBI" id="CHEBI:456216"/>
    </reaction>
    <physiologicalReaction direction="left-to-right" evidence="42">
        <dbReference type="Rhea" id="RHEA:61437"/>
    </physiologicalReaction>
</comment>
<comment type="cofactor">
    <cofactor evidence="1">
        <name>Ca(2+)</name>
        <dbReference type="ChEBI" id="CHEBI:29108"/>
    </cofactor>
</comment>
<evidence type="ECO:0000256" key="21">
    <source>
        <dbReference type="ARBA" id="ARBA00042196"/>
    </source>
</evidence>
<keyword evidence="11" id="KW-0106">Calcium</keyword>
<evidence type="ECO:0000256" key="20">
    <source>
        <dbReference type="ARBA" id="ARBA00042147"/>
    </source>
</evidence>
<evidence type="ECO:0000256" key="5">
    <source>
        <dbReference type="ARBA" id="ARBA00009283"/>
    </source>
</evidence>
<dbReference type="GO" id="GO:0004050">
    <property type="term" value="F:apyrase activity"/>
    <property type="evidence" value="ECO:0007669"/>
    <property type="project" value="UniProtKB-EC"/>
</dbReference>
<protein>
    <recommendedName>
        <fullName evidence="18">Ectonucleoside triphosphate diphosphohydrolase 1</fullName>
        <ecNumber evidence="7">3.6.1.5</ecNumber>
    </recommendedName>
    <alternativeName>
        <fullName evidence="23">ATP diphosphohydrolase</fullName>
    </alternativeName>
    <alternativeName>
        <fullName evidence="20">Ecto-ATP diphosphohydrolase 1</fullName>
    </alternativeName>
    <alternativeName>
        <fullName evidence="21">Ecto-apyrase</fullName>
    </alternativeName>
    <alternativeName>
        <fullName evidence="19">Lymphoid cell activation antigen</fullName>
    </alternativeName>
    <alternativeName>
        <fullName evidence="22">Nucleoside triphosphate diphosphohydrolase 1</fullName>
    </alternativeName>
</protein>
<comment type="catalytic activity">
    <reaction evidence="36">
        <text>GTP + H2O = GDP + phosphate + H(+)</text>
        <dbReference type="Rhea" id="RHEA:19669"/>
        <dbReference type="ChEBI" id="CHEBI:15377"/>
        <dbReference type="ChEBI" id="CHEBI:15378"/>
        <dbReference type="ChEBI" id="CHEBI:37565"/>
        <dbReference type="ChEBI" id="CHEBI:43474"/>
        <dbReference type="ChEBI" id="CHEBI:58189"/>
    </reaction>
    <physiologicalReaction direction="left-to-right" evidence="36">
        <dbReference type="Rhea" id="RHEA:19670"/>
    </physiologicalReaction>
</comment>
<name>Q8UVX9_TORMA</name>
<comment type="catalytic activity">
    <reaction evidence="30">
        <text>GDP + H2O = GMP + phosphate + H(+)</text>
        <dbReference type="Rhea" id="RHEA:22156"/>
        <dbReference type="ChEBI" id="CHEBI:15377"/>
        <dbReference type="ChEBI" id="CHEBI:15378"/>
        <dbReference type="ChEBI" id="CHEBI:43474"/>
        <dbReference type="ChEBI" id="CHEBI:58115"/>
        <dbReference type="ChEBI" id="CHEBI:58189"/>
    </reaction>
    <physiologicalReaction direction="left-to-right" evidence="30">
        <dbReference type="Rhea" id="RHEA:22157"/>
    </physiologicalReaction>
</comment>
<dbReference type="GO" id="GO:0009134">
    <property type="term" value="P:nucleoside diphosphate catabolic process"/>
    <property type="evidence" value="ECO:0007669"/>
    <property type="project" value="TreeGrafter"/>
</dbReference>
<evidence type="ECO:0000256" key="10">
    <source>
        <dbReference type="ARBA" id="ARBA00022801"/>
    </source>
</evidence>
<dbReference type="EMBL" id="DQ780003">
    <property type="protein sequence ID" value="AAL37302.2"/>
    <property type="molecule type" value="mRNA"/>
</dbReference>
<evidence type="ECO:0000256" key="14">
    <source>
        <dbReference type="ARBA" id="ARBA00022989"/>
    </source>
</evidence>
<comment type="catalytic activity">
    <reaction evidence="40">
        <text>CTP + 2 H2O = CMP + 2 phosphate + 2 H(+)</text>
        <dbReference type="Rhea" id="RHEA:64908"/>
        <dbReference type="ChEBI" id="CHEBI:15377"/>
        <dbReference type="ChEBI" id="CHEBI:15378"/>
        <dbReference type="ChEBI" id="CHEBI:37563"/>
        <dbReference type="ChEBI" id="CHEBI:43474"/>
        <dbReference type="ChEBI" id="CHEBI:60377"/>
    </reaction>
    <physiologicalReaction direction="left-to-right" evidence="40">
        <dbReference type="Rhea" id="RHEA:64909"/>
    </physiologicalReaction>
</comment>
<dbReference type="GO" id="GO:0017111">
    <property type="term" value="F:ribonucleoside triphosphate phosphatase activity"/>
    <property type="evidence" value="ECO:0007669"/>
    <property type="project" value="TreeGrafter"/>
</dbReference>
<sequence length="502" mass="56508">MPEARGGTKSSHWRRCLVVITAVLLLVVIAVLVIVAVRQNRPTPPNLKFGIVLDAGSSHTGLFIYQWLAEKMNDTGVVRQRDSCSVKGPGISSYWADVEQAGLSLRDCLNEAKRSIPVEQHRETPVFLGATAGMRLLRSQNSSQAEKLLQAVEAFIHSYPFDFQGAQIVTGADEGAFGWITINYLMGNFLQDMAGPHETVGALDLGGASTQITFVPDGEIESLDNSMHFRLYGKNYEMYTHSYLCYGKDQALKMFLQKLGVSANGTVFNPCFNEGYEKSINVSNFFTSPCTPMPPWTTHQTLRVIGTGNSHQCRDHVRQIFNQSSCAWNQCSFNGVYQPHVWGKYGAISAFYFVMKFFNMDKEKVSLDEVKVAVDKFCSTPWDQAKNEYKIKEKYLSENCFSGHYVLILLVDGYNFTSSTWNNIQFMKKIGGSDAGWTLGYMLNRTNMIPAELPRPKPMSKASYLSVMIIFSLLSFCWSSVCLYSGGRFADRDRRIWRRDLI</sequence>
<dbReference type="Gene3D" id="3.30.420.150">
    <property type="entry name" value="Exopolyphosphatase. Domain 2"/>
    <property type="match status" value="1"/>
</dbReference>
<comment type="catalytic activity">
    <reaction evidence="38">
        <text>UTP + 2 H2O = UMP + 2 phosphate + 2 H(+)</text>
        <dbReference type="Rhea" id="RHEA:64896"/>
        <dbReference type="ChEBI" id="CHEBI:15377"/>
        <dbReference type="ChEBI" id="CHEBI:15378"/>
        <dbReference type="ChEBI" id="CHEBI:43474"/>
        <dbReference type="ChEBI" id="CHEBI:46398"/>
        <dbReference type="ChEBI" id="CHEBI:57865"/>
    </reaction>
    <physiologicalReaction direction="left-to-right" evidence="38">
        <dbReference type="Rhea" id="RHEA:64897"/>
    </physiologicalReaction>
</comment>
<keyword evidence="9 44" id="KW-0547">Nucleotide-binding</keyword>
<comment type="subunit">
    <text evidence="6">Homodimer; disulfide-linked.</text>
</comment>
<feature type="active site" description="Proton acceptor" evidence="43">
    <location>
        <position position="174"/>
    </location>
</feature>
<evidence type="ECO:0000256" key="17">
    <source>
        <dbReference type="ARBA" id="ARBA00023180"/>
    </source>
</evidence>
<evidence type="ECO:0000256" key="45">
    <source>
        <dbReference type="RuleBase" id="RU003833"/>
    </source>
</evidence>
<dbReference type="Pfam" id="PF01150">
    <property type="entry name" value="GDA1_CD39"/>
    <property type="match status" value="1"/>
</dbReference>
<keyword evidence="12 44" id="KW-0067">ATP-binding</keyword>
<evidence type="ECO:0000256" key="27">
    <source>
        <dbReference type="ARBA" id="ARBA00047627"/>
    </source>
</evidence>
<feature type="transmembrane region" description="Helical" evidence="46">
    <location>
        <begin position="464"/>
        <end position="486"/>
    </location>
</feature>
<keyword evidence="13" id="KW-0460">Magnesium</keyword>
<keyword evidence="16" id="KW-1015">Disulfide bond</keyword>
<comment type="catalytic activity">
    <reaction evidence="28">
        <text>a ribonucleoside 5'-triphosphate + H2O = a ribonucleoside 5'-diphosphate + phosphate + H(+)</text>
        <dbReference type="Rhea" id="RHEA:23680"/>
        <dbReference type="ChEBI" id="CHEBI:15377"/>
        <dbReference type="ChEBI" id="CHEBI:15378"/>
        <dbReference type="ChEBI" id="CHEBI:43474"/>
        <dbReference type="ChEBI" id="CHEBI:57930"/>
        <dbReference type="ChEBI" id="CHEBI:61557"/>
    </reaction>
    <physiologicalReaction direction="left-to-right" evidence="28">
        <dbReference type="Rhea" id="RHEA:23681"/>
    </physiologicalReaction>
</comment>
<evidence type="ECO:0000256" key="6">
    <source>
        <dbReference type="ARBA" id="ARBA00011748"/>
    </source>
</evidence>
<evidence type="ECO:0000256" key="11">
    <source>
        <dbReference type="ARBA" id="ARBA00022837"/>
    </source>
</evidence>
<dbReference type="GO" id="GO:0045134">
    <property type="term" value="F:UDP phosphatase activity"/>
    <property type="evidence" value="ECO:0007669"/>
    <property type="project" value="TreeGrafter"/>
</dbReference>
<evidence type="ECO:0000313" key="47">
    <source>
        <dbReference type="EMBL" id="AAL37302.2"/>
    </source>
</evidence>
<accession>Q8UVX9</accession>